<dbReference type="InterPro" id="IPR050312">
    <property type="entry name" value="IolE/XylAMocC-like"/>
</dbReference>
<dbReference type="EMBL" id="JACNIG010000161">
    <property type="protein sequence ID" value="MBC8431635.1"/>
    <property type="molecule type" value="Genomic_DNA"/>
</dbReference>
<evidence type="ECO:0000313" key="2">
    <source>
        <dbReference type="EMBL" id="MBC8431635.1"/>
    </source>
</evidence>
<proteinExistence type="predicted"/>
<organism evidence="2 3">
    <name type="scientific">Candidatus Desulfatibia vada</name>
    <dbReference type="NCBI Taxonomy" id="2841696"/>
    <lineage>
        <taxon>Bacteria</taxon>
        <taxon>Pseudomonadati</taxon>
        <taxon>Thermodesulfobacteriota</taxon>
        <taxon>Desulfobacteria</taxon>
        <taxon>Desulfobacterales</taxon>
        <taxon>Desulfobacterales incertae sedis</taxon>
        <taxon>Candidatus Desulfatibia</taxon>
    </lineage>
</organism>
<feature type="domain" description="Xylose isomerase-like TIM barrel" evidence="1">
    <location>
        <begin position="46"/>
        <end position="254"/>
    </location>
</feature>
<gene>
    <name evidence="2" type="ORF">H8D96_06915</name>
</gene>
<evidence type="ECO:0000259" key="1">
    <source>
        <dbReference type="Pfam" id="PF01261"/>
    </source>
</evidence>
<keyword evidence="2" id="KW-0413">Isomerase</keyword>
<dbReference type="InterPro" id="IPR013022">
    <property type="entry name" value="Xyl_isomerase-like_TIM-brl"/>
</dbReference>
<dbReference type="Pfam" id="PF01261">
    <property type="entry name" value="AP_endonuc_2"/>
    <property type="match status" value="1"/>
</dbReference>
<dbReference type="Gene3D" id="3.20.20.150">
    <property type="entry name" value="Divalent-metal-dependent TIM barrel enzymes"/>
    <property type="match status" value="1"/>
</dbReference>
<dbReference type="GO" id="GO:0016853">
    <property type="term" value="F:isomerase activity"/>
    <property type="evidence" value="ECO:0007669"/>
    <property type="project" value="UniProtKB-KW"/>
</dbReference>
<accession>A0A8J6NY62</accession>
<dbReference type="Proteomes" id="UP000605201">
    <property type="component" value="Unassembled WGS sequence"/>
</dbReference>
<reference evidence="2 3" key="1">
    <citation type="submission" date="2020-08" db="EMBL/GenBank/DDBJ databases">
        <title>Bridging the membrane lipid divide: bacteria of the FCB group superphylum have the potential to synthesize archaeal ether lipids.</title>
        <authorList>
            <person name="Villanueva L."/>
            <person name="Von Meijenfeldt F.A.B."/>
            <person name="Westbye A.B."/>
            <person name="Yadav S."/>
            <person name="Hopmans E.C."/>
            <person name="Dutilh B.E."/>
            <person name="Sinninghe Damste J.S."/>
        </authorList>
    </citation>
    <scope>NUCLEOTIDE SEQUENCE [LARGE SCALE GENOMIC DNA]</scope>
    <source>
        <strain evidence="2">NIOZ-UU17</strain>
    </source>
</reference>
<dbReference type="InterPro" id="IPR036237">
    <property type="entry name" value="Xyl_isomerase-like_sf"/>
</dbReference>
<dbReference type="SUPFAM" id="SSF51658">
    <property type="entry name" value="Xylose isomerase-like"/>
    <property type="match status" value="1"/>
</dbReference>
<protein>
    <submittedName>
        <fullName evidence="2">Sugar phosphate isomerase/epimerase</fullName>
    </submittedName>
</protein>
<dbReference type="PANTHER" id="PTHR12110">
    <property type="entry name" value="HYDROXYPYRUVATE ISOMERASE"/>
    <property type="match status" value="1"/>
</dbReference>
<comment type="caution">
    <text evidence="2">The sequence shown here is derived from an EMBL/GenBank/DDBJ whole genome shotgun (WGS) entry which is preliminary data.</text>
</comment>
<sequence length="262" mass="30444">MNKLIEKIQVNIPFTMLYESYLDMFLTNGLNPEIGLDCTALENFSFSQFSNIADRLHQRGLSITLHAPFIDLSPGSPDPAVRALTWRRFEQMLELIPLFKPKTVVCHAAYDWKRYGVFRDQWIENSLQTWFWLSKRVRDEGGLLMLENVYEHGPDDMRIIFESLADHRVGFCYDTGHQAAFSRSALETWIESLGPFLGQVHLHDNGGNQDEHLALGRGNIDFPMLFEHLKSIKKDPPVITLEPHREEDLWPSIEYLAKVWPW</sequence>
<evidence type="ECO:0000313" key="3">
    <source>
        <dbReference type="Proteomes" id="UP000605201"/>
    </source>
</evidence>
<name>A0A8J6NY62_9BACT</name>
<dbReference type="AlphaFoldDB" id="A0A8J6NY62"/>